<gene>
    <name evidence="9" type="ORF">NAEGRDRAFT_59104</name>
</gene>
<keyword evidence="5 6" id="KW-0687">Ribonucleoprotein</keyword>
<dbReference type="GO" id="GO:0003735">
    <property type="term" value="F:structural constituent of ribosome"/>
    <property type="evidence" value="ECO:0007669"/>
    <property type="project" value="UniProtKB-UniRule"/>
</dbReference>
<name>D2VSI9_NAEGR</name>
<dbReference type="eggNOG" id="KOG0830">
    <property type="taxonomic scope" value="Eukaryota"/>
</dbReference>
<dbReference type="RefSeq" id="XP_002672945.1">
    <property type="nucleotide sequence ID" value="XM_002672899.1"/>
</dbReference>
<dbReference type="AlphaFoldDB" id="D2VSI9"/>
<evidence type="ECO:0000256" key="1">
    <source>
        <dbReference type="ARBA" id="ARBA00004496"/>
    </source>
</evidence>
<dbReference type="STRING" id="5762.D2VSI9"/>
<evidence type="ECO:0000256" key="7">
    <source>
        <dbReference type="RuleBase" id="RU003631"/>
    </source>
</evidence>
<dbReference type="GO" id="GO:0000028">
    <property type="term" value="P:ribosomal small subunit assembly"/>
    <property type="evidence" value="ECO:0007669"/>
    <property type="project" value="UniProtKB-UniRule"/>
</dbReference>
<feature type="region of interest" description="Disordered" evidence="8">
    <location>
        <begin position="235"/>
        <end position="258"/>
    </location>
</feature>
<dbReference type="Proteomes" id="UP000006671">
    <property type="component" value="Unassembled WGS sequence"/>
</dbReference>
<keyword evidence="3 6" id="KW-0963">Cytoplasm</keyword>
<feature type="compositionally biased region" description="Acidic residues" evidence="8">
    <location>
        <begin position="237"/>
        <end position="246"/>
    </location>
</feature>
<evidence type="ECO:0000313" key="9">
    <source>
        <dbReference type="EMBL" id="EFC40201.1"/>
    </source>
</evidence>
<dbReference type="OMA" id="VKNFFEP"/>
<comment type="subunit">
    <text evidence="6">Component of the small ribosomal subunit. Mature ribosomes consist of a small (40S) and a large (60S) subunit. The 40S subunit contains about 33 different proteins and 1 molecule of RNA (18S). The 60S subunit contains about 49 different proteins and 3 molecules of RNA (25S, 5.8S and 5S). Interacts with ribosomal protein S21.</text>
</comment>
<dbReference type="CDD" id="cd01425">
    <property type="entry name" value="RPS2"/>
    <property type="match status" value="1"/>
</dbReference>
<dbReference type="OrthoDB" id="414863at2759"/>
<evidence type="ECO:0000256" key="5">
    <source>
        <dbReference type="ARBA" id="ARBA00023274"/>
    </source>
</evidence>
<dbReference type="InParanoid" id="D2VSI9"/>
<dbReference type="InterPro" id="IPR018130">
    <property type="entry name" value="Ribosomal_uS2_CS"/>
</dbReference>
<dbReference type="FunFam" id="3.40.50.10490:FF:000012">
    <property type="entry name" value="40S ribosomal protein SA"/>
    <property type="match status" value="1"/>
</dbReference>
<dbReference type="HAMAP" id="MF_03015">
    <property type="entry name" value="Ribosomal_S2_euk"/>
    <property type="match status" value="1"/>
</dbReference>
<keyword evidence="4 6" id="KW-0689">Ribosomal protein</keyword>
<dbReference type="InterPro" id="IPR027498">
    <property type="entry name" value="Ribosomal_uS2_euk"/>
</dbReference>
<organism evidence="10">
    <name type="scientific">Naegleria gruberi</name>
    <name type="common">Amoeba</name>
    <dbReference type="NCBI Taxonomy" id="5762"/>
    <lineage>
        <taxon>Eukaryota</taxon>
        <taxon>Discoba</taxon>
        <taxon>Heterolobosea</taxon>
        <taxon>Tetramitia</taxon>
        <taxon>Eutetramitia</taxon>
        <taxon>Vahlkampfiidae</taxon>
        <taxon>Naegleria</taxon>
    </lineage>
</organism>
<evidence type="ECO:0000256" key="4">
    <source>
        <dbReference type="ARBA" id="ARBA00022980"/>
    </source>
</evidence>
<dbReference type="PRINTS" id="PR00395">
    <property type="entry name" value="RIBOSOMALS2"/>
</dbReference>
<dbReference type="GO" id="GO:0022627">
    <property type="term" value="C:cytosolic small ribosomal subunit"/>
    <property type="evidence" value="ECO:0007669"/>
    <property type="project" value="UniProtKB-UniRule"/>
</dbReference>
<evidence type="ECO:0000256" key="3">
    <source>
        <dbReference type="ARBA" id="ARBA00022490"/>
    </source>
</evidence>
<dbReference type="PROSITE" id="PS00963">
    <property type="entry name" value="RIBOSOMAL_S2_2"/>
    <property type="match status" value="1"/>
</dbReference>
<dbReference type="GeneID" id="8856998"/>
<dbReference type="InterPro" id="IPR005707">
    <property type="entry name" value="Ribosomal_uS2_euk/arc"/>
</dbReference>
<dbReference type="InterPro" id="IPR001865">
    <property type="entry name" value="Ribosomal_uS2"/>
</dbReference>
<dbReference type="Gene3D" id="3.40.50.10490">
    <property type="entry name" value="Glucose-6-phosphate isomerase like protein, domain 1"/>
    <property type="match status" value="1"/>
</dbReference>
<dbReference type="Pfam" id="PF00318">
    <property type="entry name" value="Ribosomal_S2"/>
    <property type="match status" value="2"/>
</dbReference>
<dbReference type="VEuPathDB" id="AmoebaDB:NAEGRDRAFT_59104"/>
<dbReference type="EMBL" id="GG738894">
    <property type="protein sequence ID" value="EFC40201.1"/>
    <property type="molecule type" value="Genomic_DNA"/>
</dbReference>
<dbReference type="SUPFAM" id="SSF52313">
    <property type="entry name" value="Ribosomal protein S2"/>
    <property type="match status" value="1"/>
</dbReference>
<comment type="similarity">
    <text evidence="2 6 7">Belongs to the universal ribosomal protein uS2 family.</text>
</comment>
<comment type="subcellular location">
    <subcellularLocation>
        <location evidence="1 6">Cytoplasm</location>
    </subcellularLocation>
</comment>
<protein>
    <recommendedName>
        <fullName evidence="6">Small ribosomal subunit protein uS2</fullName>
    </recommendedName>
</protein>
<dbReference type="PANTHER" id="PTHR11489">
    <property type="entry name" value="40S RIBOSOMAL PROTEIN SA"/>
    <property type="match status" value="1"/>
</dbReference>
<keyword evidence="10" id="KW-1185">Reference proteome</keyword>
<proteinExistence type="inferred from homology"/>
<evidence type="ECO:0000313" key="10">
    <source>
        <dbReference type="Proteomes" id="UP000006671"/>
    </source>
</evidence>
<dbReference type="KEGG" id="ngr:NAEGRDRAFT_59104"/>
<dbReference type="NCBIfam" id="TIGR01012">
    <property type="entry name" value="uS2_euk_arch"/>
    <property type="match status" value="1"/>
</dbReference>
<evidence type="ECO:0000256" key="2">
    <source>
        <dbReference type="ARBA" id="ARBA00006242"/>
    </source>
</evidence>
<dbReference type="FunCoup" id="D2VSI9">
    <property type="interactions" value="319"/>
</dbReference>
<dbReference type="GO" id="GO:0006412">
    <property type="term" value="P:translation"/>
    <property type="evidence" value="ECO:0007669"/>
    <property type="project" value="UniProtKB-UniRule"/>
</dbReference>
<dbReference type="InterPro" id="IPR023591">
    <property type="entry name" value="Ribosomal_uS2_flav_dom_sf"/>
</dbReference>
<accession>D2VSI9</accession>
<comment type="function">
    <text evidence="6">Required for the assembly and/or stability of the 40S ribosomal subunit. Required for the processing of the 20S rRNA-precursor to mature 18S rRNA in a late step of the maturation of 40S ribosomal subunits.</text>
</comment>
<evidence type="ECO:0000256" key="8">
    <source>
        <dbReference type="SAM" id="MobiDB-lite"/>
    </source>
</evidence>
<reference evidence="9 10" key="1">
    <citation type="journal article" date="2010" name="Cell">
        <title>The genome of Naegleria gruberi illuminates early eukaryotic versatility.</title>
        <authorList>
            <person name="Fritz-Laylin L.K."/>
            <person name="Prochnik S.E."/>
            <person name="Ginger M.L."/>
            <person name="Dacks J.B."/>
            <person name="Carpenter M.L."/>
            <person name="Field M.C."/>
            <person name="Kuo A."/>
            <person name="Paredez A."/>
            <person name="Chapman J."/>
            <person name="Pham J."/>
            <person name="Shu S."/>
            <person name="Neupane R."/>
            <person name="Cipriano M."/>
            <person name="Mancuso J."/>
            <person name="Tu H."/>
            <person name="Salamov A."/>
            <person name="Lindquist E."/>
            <person name="Shapiro H."/>
            <person name="Lucas S."/>
            <person name="Grigoriev I.V."/>
            <person name="Cande W.Z."/>
            <person name="Fulton C."/>
            <person name="Rokhsar D.S."/>
            <person name="Dawson S.C."/>
        </authorList>
    </citation>
    <scope>NUCLEOTIDE SEQUENCE [LARGE SCALE GENOMIC DNA]</scope>
    <source>
        <strain evidence="9 10">NEG-M</strain>
    </source>
</reference>
<sequence>MSLTKNAKSNILDLTPTDVQQMLACECHKGTKNLETDMQKYVHGRSQKDGTHVINVAKTHEKLLLAARVLVTIENPKDICAISSKQYGHRAVLKFGSYTGANYLAGKFTPGTFTNQVQAKFMEPRVLIVSDPRSDYQAIKEASKANIPVIAFADTDSPLKFVDIAIPVNNKNKNSIALMYWMLAREVLRLKGVVSRKKEWDVKPDLFLHRDLDEKKEEREAKESQETKVQAVVAAETTEEAEEYEGEGGQTAEWGMDQ</sequence>
<evidence type="ECO:0000256" key="6">
    <source>
        <dbReference type="HAMAP-Rule" id="MF_03015"/>
    </source>
</evidence>